<dbReference type="InterPro" id="IPR036010">
    <property type="entry name" value="2Fe-2S_ferredoxin-like_sf"/>
</dbReference>
<dbReference type="InterPro" id="IPR012675">
    <property type="entry name" value="Beta-grasp_dom_sf"/>
</dbReference>
<dbReference type="CDD" id="cd00207">
    <property type="entry name" value="fer2"/>
    <property type="match status" value="1"/>
</dbReference>
<dbReference type="Gene3D" id="3.10.20.30">
    <property type="match status" value="1"/>
</dbReference>
<dbReference type="GO" id="GO:0016491">
    <property type="term" value="F:oxidoreductase activity"/>
    <property type="evidence" value="ECO:0007669"/>
    <property type="project" value="UniProtKB-KW"/>
</dbReference>
<evidence type="ECO:0000259" key="3">
    <source>
        <dbReference type="PROSITE" id="PS51384"/>
    </source>
</evidence>
<evidence type="ECO:0000313" key="5">
    <source>
        <dbReference type="Proteomes" id="UP000076577"/>
    </source>
</evidence>
<evidence type="ECO:0000256" key="2">
    <source>
        <dbReference type="ARBA" id="ARBA00022827"/>
    </source>
</evidence>
<dbReference type="InterPro" id="IPR017938">
    <property type="entry name" value="Riboflavin_synthase-like_b-brl"/>
</dbReference>
<comment type="caution">
    <text evidence="4">The sequence shown here is derived from an EMBL/GenBank/DDBJ whole genome shotgun (WGS) entry which is preliminary data.</text>
</comment>
<dbReference type="GO" id="GO:0051536">
    <property type="term" value="F:iron-sulfur cluster binding"/>
    <property type="evidence" value="ECO:0007669"/>
    <property type="project" value="InterPro"/>
</dbReference>
<dbReference type="EC" id="1.18.1.7" evidence="4"/>
<dbReference type="SUPFAM" id="SSF52343">
    <property type="entry name" value="Ferredoxin reductase-like, C-terminal NADP-linked domain"/>
    <property type="match status" value="1"/>
</dbReference>
<dbReference type="SUPFAM" id="SSF63380">
    <property type="entry name" value="Riboflavin synthase domain-like"/>
    <property type="match status" value="1"/>
</dbReference>
<reference evidence="4 5" key="1">
    <citation type="journal article" date="2016" name="Front. Microbiol.">
        <title>Comparative Genomic Analysis Reveals a Diverse Repertoire of Genes Involved in Prokaryote-Eukaryote Interactions within the Pseudovibrio Genus.</title>
        <authorList>
            <person name="Romano S."/>
            <person name="Fernandez-Guerra A."/>
            <person name="Reen F.J."/>
            <person name="Glockner F.O."/>
            <person name="Crowley S.P."/>
            <person name="O'Sullivan O."/>
            <person name="Cotter P.D."/>
            <person name="Adams C."/>
            <person name="Dobson A.D."/>
            <person name="O'Gara F."/>
        </authorList>
    </citation>
    <scope>NUCLEOTIDE SEQUENCE [LARGE SCALE GENOMIC DNA]</scope>
    <source>
        <strain evidence="4 5">Ad2</strain>
    </source>
</reference>
<protein>
    <submittedName>
        <fullName evidence="4">Ferredoxin--NAD(P)(+) reductase</fullName>
        <ecNumber evidence="4">1.18.1.7</ecNumber>
    </submittedName>
</protein>
<name>A0A165YTW9_9HYPH</name>
<dbReference type="PANTHER" id="PTHR43644:SF1">
    <property type="entry name" value="NAD(P)H-FLAVIN REDUCTASE"/>
    <property type="match status" value="1"/>
</dbReference>
<keyword evidence="5" id="KW-1185">Reference proteome</keyword>
<accession>A0A165YTW9</accession>
<dbReference type="STRING" id="989403.SAMN05421798_102723"/>
<dbReference type="SUPFAM" id="SSF54292">
    <property type="entry name" value="2Fe-2S ferredoxin-like"/>
    <property type="match status" value="1"/>
</dbReference>
<dbReference type="InterPro" id="IPR017927">
    <property type="entry name" value="FAD-bd_FR_type"/>
</dbReference>
<keyword evidence="4" id="KW-0560">Oxidoreductase</keyword>
<dbReference type="AlphaFoldDB" id="A0A165YTW9"/>
<dbReference type="Gene3D" id="2.40.30.10">
    <property type="entry name" value="Translation factors"/>
    <property type="match status" value="1"/>
</dbReference>
<evidence type="ECO:0000313" key="4">
    <source>
        <dbReference type="EMBL" id="KZL19233.1"/>
    </source>
</evidence>
<dbReference type="InterPro" id="IPR039261">
    <property type="entry name" value="FNR_nucleotide-bd"/>
</dbReference>
<dbReference type="PATRIC" id="fig|989403.3.peg.2123"/>
<evidence type="ECO:0000256" key="1">
    <source>
        <dbReference type="ARBA" id="ARBA00022630"/>
    </source>
</evidence>
<dbReference type="Proteomes" id="UP000076577">
    <property type="component" value="Unassembled WGS sequence"/>
</dbReference>
<dbReference type="PROSITE" id="PS51384">
    <property type="entry name" value="FAD_FR"/>
    <property type="match status" value="1"/>
</dbReference>
<organism evidence="4 5">
    <name type="scientific">Pseudovibrio axinellae</name>
    <dbReference type="NCBI Taxonomy" id="989403"/>
    <lineage>
        <taxon>Bacteria</taxon>
        <taxon>Pseudomonadati</taxon>
        <taxon>Pseudomonadota</taxon>
        <taxon>Alphaproteobacteria</taxon>
        <taxon>Hyphomicrobiales</taxon>
        <taxon>Stappiaceae</taxon>
        <taxon>Pseudovibrio</taxon>
    </lineage>
</organism>
<dbReference type="PANTHER" id="PTHR43644">
    <property type="entry name" value="NA(+)-TRANSLOCATING NADH-QUINONE REDUCTASE SUBUNIT"/>
    <property type="match status" value="1"/>
</dbReference>
<feature type="domain" description="FAD-binding FR-type" evidence="3">
    <location>
        <begin position="89"/>
        <end position="190"/>
    </location>
</feature>
<gene>
    <name evidence="4" type="primary">nagAa</name>
    <name evidence="4" type="ORF">PsAD2_01984</name>
</gene>
<dbReference type="InterPro" id="IPR001041">
    <property type="entry name" value="2Fe-2S_ferredoxin-type"/>
</dbReference>
<keyword evidence="2" id="KW-0274">FAD</keyword>
<dbReference type="EMBL" id="LMCB01000015">
    <property type="protein sequence ID" value="KZL19233.1"/>
    <property type="molecule type" value="Genomic_DNA"/>
</dbReference>
<keyword evidence="1" id="KW-0285">Flavoprotein</keyword>
<proteinExistence type="predicted"/>
<sequence length="327" mass="36093">MSMNSTMATITINGTVVRAEIDTPLLDAVKQSGMALQCDCGNNTCESTRLTVVSGTVNANGTQLKSTVLACKATVIGDAEIRVPVTSELQALKGNVSAFRRVSEDLIELRLSFTKPISWRPGQYYHVDFRGQVQVNLFASFALDAGTEFNTLIFFIERATTPDLFEMLTKKSDFKGRVGIIGPYGSSFLGHDDERLIMVAGENSLAPIWAIALSSVMGQPRREKVLILDRSLKEDKFQQAFNWLNHRGVHLIFADLQSDNAKEIIKTLLPDLTEFDMAYVAGSFEFLAGLESVFVDAQATYARIPNFQSWDLASNREDNTAAMEPAE</sequence>